<dbReference type="SMART" id="SM00919">
    <property type="entry name" value="Malic_M"/>
    <property type="match status" value="1"/>
</dbReference>
<dbReference type="InterPro" id="IPR036291">
    <property type="entry name" value="NAD(P)-bd_dom_sf"/>
</dbReference>
<dbReference type="FunFam" id="3.40.50.10380:FF:000003">
    <property type="entry name" value="NADP-dependent malic enzyme"/>
    <property type="match status" value="1"/>
</dbReference>
<dbReference type="GO" id="GO:0051287">
    <property type="term" value="F:NAD binding"/>
    <property type="evidence" value="ECO:0007669"/>
    <property type="project" value="InterPro"/>
</dbReference>
<organism evidence="7 8">
    <name type="scientific">Georgenia satyanarayanai</name>
    <dbReference type="NCBI Taxonomy" id="860221"/>
    <lineage>
        <taxon>Bacteria</taxon>
        <taxon>Bacillati</taxon>
        <taxon>Actinomycetota</taxon>
        <taxon>Actinomycetes</taxon>
        <taxon>Micrococcales</taxon>
        <taxon>Bogoriellaceae</taxon>
        <taxon>Georgenia</taxon>
    </lineage>
</organism>
<dbReference type="PANTHER" id="PTHR43237:SF4">
    <property type="entry name" value="NADP-DEPENDENT MALIC ENZYME"/>
    <property type="match status" value="1"/>
</dbReference>
<dbReference type="InterPro" id="IPR012301">
    <property type="entry name" value="Malic_N_dom"/>
</dbReference>
<gene>
    <name evidence="7" type="ORF">SAMN05216184_104278</name>
</gene>
<evidence type="ECO:0000256" key="3">
    <source>
        <dbReference type="ARBA" id="ARBA00022723"/>
    </source>
</evidence>
<evidence type="ECO:0000256" key="5">
    <source>
        <dbReference type="SAM" id="MobiDB-lite"/>
    </source>
</evidence>
<dbReference type="InterPro" id="IPR051674">
    <property type="entry name" value="Malate_Decarboxylase"/>
</dbReference>
<dbReference type="InterPro" id="IPR015884">
    <property type="entry name" value="Malic_enzyme_CS"/>
</dbReference>
<comment type="cofactor">
    <cofactor evidence="2">
        <name>Mg(2+)</name>
        <dbReference type="ChEBI" id="CHEBI:18420"/>
    </cofactor>
</comment>
<dbReference type="CDD" id="cd05311">
    <property type="entry name" value="NAD_bind_2_malic_enz"/>
    <property type="match status" value="1"/>
</dbReference>
<keyword evidence="8" id="KW-1185">Reference proteome</keyword>
<evidence type="ECO:0000259" key="6">
    <source>
        <dbReference type="PROSITE" id="PS51671"/>
    </source>
</evidence>
<dbReference type="InterPro" id="IPR046346">
    <property type="entry name" value="Aminoacid_DH-like_N_sf"/>
</dbReference>
<dbReference type="InterPro" id="IPR045213">
    <property type="entry name" value="Malic_NAD-bd_bact_type"/>
</dbReference>
<sequence>MALPSPSYTITMRVQVPASQAATSELVAAAAEQGASVTGVDIAQSSTDHLTVDLTCDTIDGPHSQRVVDALDALDDVRVLKVSDSTFLMHLGGKIEVGLKVPLRTRRDLSRAYTPGVARVCLAIAERPEDARRLTIKRNTVAVVTDGTAVLGLGDIGPAAALPVMEGKAALFKKFAGVDAWPVCLDTTDTEEIISIVKALAPVYGGVNLEDISAPRCFEIERRLRAELDIPVFHDDQHGTAIVVLAALINALKVVEKRIEDVRIAVAGVGAAGSAVIRLLHAQGARNIVGFDRDGAIHAGSDTPGEHHQWIAEHTNPDGFTGTLQEGLEGADVFIGVSAGDILTGDDIARMGDRSIVFALANPLPEVDPIAAAAHAAVVATGRSDYPNQINNVLAFPGLFRGLLDAGARDVTQETMRRAAVAIAGVVGDDELNPSFVIPGVFDSRVAEAVADAVREEAEEARAAGRSPARADQLAEDARVTWPGRQPGVEQPHVP</sequence>
<dbReference type="Pfam" id="PF03949">
    <property type="entry name" value="Malic_M"/>
    <property type="match status" value="1"/>
</dbReference>
<evidence type="ECO:0000256" key="2">
    <source>
        <dbReference type="ARBA" id="ARBA00001946"/>
    </source>
</evidence>
<reference evidence="7 8" key="1">
    <citation type="submission" date="2016-10" db="EMBL/GenBank/DDBJ databases">
        <authorList>
            <person name="Cai Z."/>
        </authorList>
    </citation>
    <scope>NUCLEOTIDE SEQUENCE [LARGE SCALE GENOMIC DNA]</scope>
    <source>
        <strain evidence="7 8">CGMCC 1.10826</strain>
    </source>
</reference>
<comment type="cofactor">
    <cofactor evidence="1">
        <name>Mn(2+)</name>
        <dbReference type="ChEBI" id="CHEBI:29035"/>
    </cofactor>
</comment>
<protein>
    <submittedName>
        <fullName evidence="7">Malate dehydrogenase (Oxaloacetate-decarboxylating)</fullName>
    </submittedName>
</protein>
<dbReference type="PROSITE" id="PS51671">
    <property type="entry name" value="ACT"/>
    <property type="match status" value="1"/>
</dbReference>
<dbReference type="AlphaFoldDB" id="A0A2Y9BXE8"/>
<evidence type="ECO:0000256" key="1">
    <source>
        <dbReference type="ARBA" id="ARBA00001936"/>
    </source>
</evidence>
<accession>A0A2Y9BXE8</accession>
<dbReference type="EMBL" id="UETB01000004">
    <property type="protein sequence ID" value="SSA40722.1"/>
    <property type="molecule type" value="Genomic_DNA"/>
</dbReference>
<dbReference type="Proteomes" id="UP000250222">
    <property type="component" value="Unassembled WGS sequence"/>
</dbReference>
<dbReference type="PROSITE" id="PS00331">
    <property type="entry name" value="MALIC_ENZYMES"/>
    <property type="match status" value="1"/>
</dbReference>
<dbReference type="InterPro" id="IPR002912">
    <property type="entry name" value="ACT_dom"/>
</dbReference>
<dbReference type="SUPFAM" id="SSF51735">
    <property type="entry name" value="NAD(P)-binding Rossmann-fold domains"/>
    <property type="match status" value="1"/>
</dbReference>
<dbReference type="GO" id="GO:0046872">
    <property type="term" value="F:metal ion binding"/>
    <property type="evidence" value="ECO:0007669"/>
    <property type="project" value="UniProtKB-KW"/>
</dbReference>
<keyword evidence="4" id="KW-0560">Oxidoreductase</keyword>
<dbReference type="SMART" id="SM01274">
    <property type="entry name" value="malic"/>
    <property type="match status" value="1"/>
</dbReference>
<name>A0A2Y9BXE8_9MICO</name>
<evidence type="ECO:0000256" key="4">
    <source>
        <dbReference type="ARBA" id="ARBA00023002"/>
    </source>
</evidence>
<evidence type="ECO:0000313" key="7">
    <source>
        <dbReference type="EMBL" id="SSA40722.1"/>
    </source>
</evidence>
<dbReference type="GO" id="GO:0016616">
    <property type="term" value="F:oxidoreductase activity, acting on the CH-OH group of donors, NAD or NADP as acceptor"/>
    <property type="evidence" value="ECO:0007669"/>
    <property type="project" value="InterPro"/>
</dbReference>
<dbReference type="SUPFAM" id="SSF53223">
    <property type="entry name" value="Aminoacid dehydrogenase-like, N-terminal domain"/>
    <property type="match status" value="1"/>
</dbReference>
<feature type="region of interest" description="Disordered" evidence="5">
    <location>
        <begin position="459"/>
        <end position="495"/>
    </location>
</feature>
<dbReference type="InterPro" id="IPR012302">
    <property type="entry name" value="Malic_NAD-bd"/>
</dbReference>
<dbReference type="Gene3D" id="3.40.50.10380">
    <property type="entry name" value="Malic enzyme, N-terminal domain"/>
    <property type="match status" value="1"/>
</dbReference>
<dbReference type="Pfam" id="PF00390">
    <property type="entry name" value="malic"/>
    <property type="match status" value="1"/>
</dbReference>
<dbReference type="InterPro" id="IPR037062">
    <property type="entry name" value="Malic_N_dom_sf"/>
</dbReference>
<proteinExistence type="predicted"/>
<feature type="domain" description="ACT" evidence="6">
    <location>
        <begin position="11"/>
        <end position="85"/>
    </location>
</feature>
<dbReference type="GO" id="GO:0004470">
    <property type="term" value="F:malic enzyme activity"/>
    <property type="evidence" value="ECO:0007669"/>
    <property type="project" value="InterPro"/>
</dbReference>
<dbReference type="RefSeq" id="WP_110852171.1">
    <property type="nucleotide sequence ID" value="NZ_QKLZ01000004.1"/>
</dbReference>
<keyword evidence="3" id="KW-0479">Metal-binding</keyword>
<dbReference type="OrthoDB" id="9805787at2"/>
<dbReference type="Gene3D" id="3.40.50.720">
    <property type="entry name" value="NAD(P)-binding Rossmann-like Domain"/>
    <property type="match status" value="1"/>
</dbReference>
<evidence type="ECO:0000313" key="8">
    <source>
        <dbReference type="Proteomes" id="UP000250222"/>
    </source>
</evidence>
<dbReference type="PANTHER" id="PTHR43237">
    <property type="entry name" value="NADP-DEPENDENT MALIC ENZYME"/>
    <property type="match status" value="1"/>
</dbReference>